<dbReference type="PANTHER" id="PTHR23514:SF3">
    <property type="entry name" value="BYPASS OF STOP CODON PROTEIN 6"/>
    <property type="match status" value="1"/>
</dbReference>
<dbReference type="Gene3D" id="1.20.1250.20">
    <property type="entry name" value="MFS general substrate transporter like domains"/>
    <property type="match status" value="2"/>
</dbReference>
<feature type="transmembrane region" description="Helical" evidence="7">
    <location>
        <begin position="363"/>
        <end position="382"/>
    </location>
</feature>
<protein>
    <submittedName>
        <fullName evidence="9">Sugar MFS transporter</fullName>
    </submittedName>
</protein>
<feature type="transmembrane region" description="Helical" evidence="7">
    <location>
        <begin position="107"/>
        <end position="127"/>
    </location>
</feature>
<feature type="transmembrane region" description="Helical" evidence="7">
    <location>
        <begin position="300"/>
        <end position="324"/>
    </location>
</feature>
<evidence type="ECO:0000256" key="5">
    <source>
        <dbReference type="ARBA" id="ARBA00022989"/>
    </source>
</evidence>
<keyword evidence="3" id="KW-0813">Transport</keyword>
<evidence type="ECO:0000313" key="10">
    <source>
        <dbReference type="Proteomes" id="UP001589610"/>
    </source>
</evidence>
<comment type="similarity">
    <text evidence="2">Belongs to the major facilitator superfamily.</text>
</comment>
<dbReference type="PANTHER" id="PTHR23514">
    <property type="entry name" value="BYPASS OF STOP CODON PROTEIN 6"/>
    <property type="match status" value="1"/>
</dbReference>
<reference evidence="9 10" key="1">
    <citation type="submission" date="2024-09" db="EMBL/GenBank/DDBJ databases">
        <authorList>
            <person name="Sun Q."/>
            <person name="Mori K."/>
        </authorList>
    </citation>
    <scope>NUCLEOTIDE SEQUENCE [LARGE SCALE GENOMIC DNA]</scope>
    <source>
        <strain evidence="9 10">JCM 3028</strain>
    </source>
</reference>
<organism evidence="9 10">
    <name type="scientific">Streptosporangium vulgare</name>
    <dbReference type="NCBI Taxonomy" id="46190"/>
    <lineage>
        <taxon>Bacteria</taxon>
        <taxon>Bacillati</taxon>
        <taxon>Actinomycetota</taxon>
        <taxon>Actinomycetes</taxon>
        <taxon>Streptosporangiales</taxon>
        <taxon>Streptosporangiaceae</taxon>
        <taxon>Streptosporangium</taxon>
    </lineage>
</organism>
<dbReference type="InterPro" id="IPR036259">
    <property type="entry name" value="MFS_trans_sf"/>
</dbReference>
<dbReference type="Proteomes" id="UP001589610">
    <property type="component" value="Unassembled WGS sequence"/>
</dbReference>
<sequence length="396" mass="40109">MTAIAPVRLIRDRATWLIYLQLGVFATYLYGLSAALPLLRLDQGVSQAVAGLHGTAMAVGGIVIGLALPWLTGRIGRRAAIWIGMAGMGSGTLMVAAAPTLLPVTLLGYGVASGLASIVLYLGMAALDDRHGPAGPAAISEANAVCVIVGIGVPFVVSAAAQSAFGWRAALLVTPLLATLLALVMGRVRIPEPRETPDGDGGRETRFGWRFYLASAVLFCCVAAEFCFNLWAAKLFSDQTGMPAAVAATAVAAFTAGMAAGRLAGGWLALRIPPTTLFLGALLVAAAGWAIFWLSTSPVLSYAGLAVSGLGVALHFPMALSRVLAASGGRRDRASAMASIFAGLAVGIGPFLLGALADGFGTQSAFLMVPALIGLAVGGLLVTARGLSPAGAGDPA</sequence>
<accession>A0ABV5TUK6</accession>
<gene>
    <name evidence="9" type="ORF">ACFFRH_42280</name>
</gene>
<feature type="transmembrane region" description="Helical" evidence="7">
    <location>
        <begin position="139"/>
        <end position="161"/>
    </location>
</feature>
<evidence type="ECO:0000256" key="7">
    <source>
        <dbReference type="SAM" id="Phobius"/>
    </source>
</evidence>
<dbReference type="PROSITE" id="PS50850">
    <property type="entry name" value="MFS"/>
    <property type="match status" value="1"/>
</dbReference>
<feature type="transmembrane region" description="Helical" evidence="7">
    <location>
        <begin position="244"/>
        <end position="264"/>
    </location>
</feature>
<dbReference type="InterPro" id="IPR020846">
    <property type="entry name" value="MFS_dom"/>
</dbReference>
<evidence type="ECO:0000256" key="2">
    <source>
        <dbReference type="ARBA" id="ARBA00008335"/>
    </source>
</evidence>
<keyword evidence="5 7" id="KW-1133">Transmembrane helix</keyword>
<dbReference type="RefSeq" id="WP_344744273.1">
    <property type="nucleotide sequence ID" value="NZ_BAAAWW010000042.1"/>
</dbReference>
<evidence type="ECO:0000256" key="1">
    <source>
        <dbReference type="ARBA" id="ARBA00004651"/>
    </source>
</evidence>
<feature type="transmembrane region" description="Helical" evidence="7">
    <location>
        <begin position="336"/>
        <end position="357"/>
    </location>
</feature>
<evidence type="ECO:0000256" key="3">
    <source>
        <dbReference type="ARBA" id="ARBA00022448"/>
    </source>
</evidence>
<feature type="transmembrane region" description="Helical" evidence="7">
    <location>
        <begin position="276"/>
        <end position="294"/>
    </location>
</feature>
<feature type="transmembrane region" description="Helical" evidence="7">
    <location>
        <begin position="211"/>
        <end position="232"/>
    </location>
</feature>
<feature type="transmembrane region" description="Helical" evidence="7">
    <location>
        <begin position="48"/>
        <end position="68"/>
    </location>
</feature>
<feature type="transmembrane region" description="Helical" evidence="7">
    <location>
        <begin position="167"/>
        <end position="190"/>
    </location>
</feature>
<dbReference type="SUPFAM" id="SSF103473">
    <property type="entry name" value="MFS general substrate transporter"/>
    <property type="match status" value="1"/>
</dbReference>
<evidence type="ECO:0000313" key="9">
    <source>
        <dbReference type="EMBL" id="MFB9682140.1"/>
    </source>
</evidence>
<keyword evidence="4 7" id="KW-0812">Transmembrane</keyword>
<dbReference type="Pfam" id="PF07690">
    <property type="entry name" value="MFS_1"/>
    <property type="match status" value="1"/>
</dbReference>
<name>A0ABV5TUK6_9ACTN</name>
<feature type="transmembrane region" description="Helical" evidence="7">
    <location>
        <begin position="16"/>
        <end position="36"/>
    </location>
</feature>
<evidence type="ECO:0000256" key="4">
    <source>
        <dbReference type="ARBA" id="ARBA00022692"/>
    </source>
</evidence>
<keyword evidence="10" id="KW-1185">Reference proteome</keyword>
<keyword evidence="6 7" id="KW-0472">Membrane</keyword>
<feature type="domain" description="Major facilitator superfamily (MFS) profile" evidence="8">
    <location>
        <begin position="7"/>
        <end position="388"/>
    </location>
</feature>
<dbReference type="EMBL" id="JBHMBS010000047">
    <property type="protein sequence ID" value="MFB9682140.1"/>
    <property type="molecule type" value="Genomic_DNA"/>
</dbReference>
<proteinExistence type="inferred from homology"/>
<comment type="caution">
    <text evidence="9">The sequence shown here is derived from an EMBL/GenBank/DDBJ whole genome shotgun (WGS) entry which is preliminary data.</text>
</comment>
<comment type="subcellular location">
    <subcellularLocation>
        <location evidence="1">Cell membrane</location>
        <topology evidence="1">Multi-pass membrane protein</topology>
    </subcellularLocation>
</comment>
<evidence type="ECO:0000259" key="8">
    <source>
        <dbReference type="PROSITE" id="PS50850"/>
    </source>
</evidence>
<dbReference type="InterPro" id="IPR051788">
    <property type="entry name" value="MFS_Transporter"/>
</dbReference>
<evidence type="ECO:0000256" key="6">
    <source>
        <dbReference type="ARBA" id="ARBA00023136"/>
    </source>
</evidence>
<feature type="transmembrane region" description="Helical" evidence="7">
    <location>
        <begin position="80"/>
        <end position="101"/>
    </location>
</feature>
<dbReference type="InterPro" id="IPR011701">
    <property type="entry name" value="MFS"/>
</dbReference>